<feature type="transmembrane region" description="Helical" evidence="1">
    <location>
        <begin position="20"/>
        <end position="38"/>
    </location>
</feature>
<keyword evidence="1" id="KW-1133">Transmembrane helix</keyword>
<organism evidence="2 3">
    <name type="scientific">Levilactobacillus zymae</name>
    <dbReference type="NCBI Taxonomy" id="267363"/>
    <lineage>
        <taxon>Bacteria</taxon>
        <taxon>Bacillati</taxon>
        <taxon>Bacillota</taxon>
        <taxon>Bacilli</taxon>
        <taxon>Lactobacillales</taxon>
        <taxon>Lactobacillaceae</taxon>
        <taxon>Levilactobacillus</taxon>
    </lineage>
</organism>
<evidence type="ECO:0000313" key="2">
    <source>
        <dbReference type="EMBL" id="SMS14192.1"/>
    </source>
</evidence>
<dbReference type="AlphaFoldDB" id="A0A1Y6JYL1"/>
<keyword evidence="1" id="KW-0472">Membrane</keyword>
<sequence>MKLTLTSLLRVMVSLWVLGWGLRVLLLMIGLGMGYWWWHRR</sequence>
<dbReference type="EMBL" id="LT854705">
    <property type="protein sequence ID" value="SMS14192.1"/>
    <property type="molecule type" value="Genomic_DNA"/>
</dbReference>
<dbReference type="RefSeq" id="WP_263862342.1">
    <property type="nucleotide sequence ID" value="NZ_BJZK01000001.1"/>
</dbReference>
<dbReference type="Proteomes" id="UP000195412">
    <property type="component" value="Chromosome I"/>
</dbReference>
<gene>
    <name evidence="2" type="ORF">LZ3411_1142</name>
</gene>
<evidence type="ECO:0000256" key="1">
    <source>
        <dbReference type="SAM" id="Phobius"/>
    </source>
</evidence>
<accession>A0A1Y6JYL1</accession>
<proteinExistence type="predicted"/>
<reference evidence="3" key="1">
    <citation type="submission" date="2017-05" db="EMBL/GenBank/DDBJ databases">
        <authorList>
            <person name="Papadimitriou K."/>
        </authorList>
    </citation>
    <scope>NUCLEOTIDE SEQUENCE [LARGE SCALE GENOMIC DNA]</scope>
    <source>
        <strain evidence="3">ACA-DC 3411</strain>
    </source>
</reference>
<protein>
    <submittedName>
        <fullName evidence="2">Uncharacterized protein</fullName>
    </submittedName>
</protein>
<evidence type="ECO:0000313" key="3">
    <source>
        <dbReference type="Proteomes" id="UP000195412"/>
    </source>
</evidence>
<dbReference type="KEGG" id="lzy:LZ3411_1142"/>
<name>A0A1Y6JYL1_9LACO</name>
<keyword evidence="1" id="KW-0812">Transmembrane</keyword>